<dbReference type="RefSeq" id="WP_265674388.1">
    <property type="nucleotide sequence ID" value="NZ_JAKRRY010000008.1"/>
</dbReference>
<accession>A0A9X3HW82</accession>
<feature type="transmembrane region" description="Helical" evidence="1">
    <location>
        <begin position="125"/>
        <end position="142"/>
    </location>
</feature>
<reference evidence="2" key="1">
    <citation type="submission" date="2022-02" db="EMBL/GenBank/DDBJ databases">
        <title>Vibrio sp. nov, a new bacterium isolated from seawater.</title>
        <authorList>
            <person name="Yuan Y."/>
        </authorList>
    </citation>
    <scope>NUCLEOTIDE SEQUENCE</scope>
    <source>
        <strain evidence="2">ZSDZ65</strain>
    </source>
</reference>
<comment type="caution">
    <text evidence="2">The sequence shown here is derived from an EMBL/GenBank/DDBJ whole genome shotgun (WGS) entry which is preliminary data.</text>
</comment>
<name>A0A9X3HW82_9VIBR</name>
<dbReference type="InterPro" id="IPR048118">
    <property type="entry name" value="KwaA"/>
</dbReference>
<gene>
    <name evidence="2" type="ORF">MD535_08175</name>
</gene>
<sequence length="204" mass="23517">MVDNKFKIKLYILSLALLFLIVFVMTVTLPDTKLTTCNAAPCTTTDLVKQYLLSFLSVNVIPIIMLILMATCWYIKHDFDYMLEGGGQQVIRVQSVQNEDFEHLTFLATYIIPFFGFTFDDPRRLLAYLILLVIIGIMFIKTNKYYANPTLAVLGFKLYKANLSDRNGIYESVTLISRDRVSENDVVTYKLISENVFYISRIRT</sequence>
<keyword evidence="1" id="KW-1133">Transmembrane helix</keyword>
<feature type="transmembrane region" description="Helical" evidence="1">
    <location>
        <begin position="55"/>
        <end position="75"/>
    </location>
</feature>
<dbReference type="NCBIfam" id="NF041622">
    <property type="entry name" value="KwaA"/>
    <property type="match status" value="1"/>
</dbReference>
<protein>
    <submittedName>
        <fullName evidence="2">Uncharacterized protein</fullName>
    </submittedName>
</protein>
<evidence type="ECO:0000313" key="2">
    <source>
        <dbReference type="EMBL" id="MCW8345983.1"/>
    </source>
</evidence>
<organism evidence="2 3">
    <name type="scientific">Vibrio qingdaonensis</name>
    <dbReference type="NCBI Taxonomy" id="2829491"/>
    <lineage>
        <taxon>Bacteria</taxon>
        <taxon>Pseudomonadati</taxon>
        <taxon>Pseudomonadota</taxon>
        <taxon>Gammaproteobacteria</taxon>
        <taxon>Vibrionales</taxon>
        <taxon>Vibrionaceae</taxon>
        <taxon>Vibrio</taxon>
    </lineage>
</organism>
<dbReference type="Proteomes" id="UP001155587">
    <property type="component" value="Unassembled WGS sequence"/>
</dbReference>
<evidence type="ECO:0000313" key="3">
    <source>
        <dbReference type="Proteomes" id="UP001155587"/>
    </source>
</evidence>
<keyword evidence="3" id="KW-1185">Reference proteome</keyword>
<dbReference type="EMBL" id="JAKRRY010000008">
    <property type="protein sequence ID" value="MCW8345983.1"/>
    <property type="molecule type" value="Genomic_DNA"/>
</dbReference>
<proteinExistence type="predicted"/>
<keyword evidence="1" id="KW-0812">Transmembrane</keyword>
<keyword evidence="1" id="KW-0472">Membrane</keyword>
<dbReference type="AlphaFoldDB" id="A0A9X3HW82"/>
<evidence type="ECO:0000256" key="1">
    <source>
        <dbReference type="SAM" id="Phobius"/>
    </source>
</evidence>